<gene>
    <name evidence="1" type="ORF">BBD42_29550</name>
</gene>
<name>A0A1B2DR59_9BACL</name>
<protein>
    <recommendedName>
        <fullName evidence="2">Butirosin biosynthesis protein H N-terminal domain-containing protein</fullName>
    </recommendedName>
</protein>
<dbReference type="EMBL" id="CP016808">
    <property type="protein sequence ID" value="ANY70188.1"/>
    <property type="molecule type" value="Genomic_DNA"/>
</dbReference>
<dbReference type="RefSeq" id="WP_099521118.1">
    <property type="nucleotide sequence ID" value="NZ_CP016808.1"/>
</dbReference>
<reference evidence="1" key="1">
    <citation type="submission" date="2016-08" db="EMBL/GenBank/DDBJ databases">
        <title>Complete Genome Seqeunce of Paenibacillus sp. BIHB 4019 from tea rhizoplane.</title>
        <authorList>
            <person name="Thakur R."/>
            <person name="Swarnkar M.K."/>
            <person name="Gulati A."/>
        </authorList>
    </citation>
    <scope>NUCLEOTIDE SEQUENCE [LARGE SCALE GENOMIC DNA]</scope>
    <source>
        <strain evidence="1">BIHB4019</strain>
    </source>
</reference>
<proteinExistence type="predicted"/>
<evidence type="ECO:0000313" key="1">
    <source>
        <dbReference type="EMBL" id="ANY70188.1"/>
    </source>
</evidence>
<dbReference type="AlphaFoldDB" id="A0A1B2DR59"/>
<sequence>MTKKMLPVTIPMVVGYKRYSHFLAVMSNDEKSHAWILNHFIQLYTDKPFDKDIHWLSFYLGEPLIWRHNNNPWIYTQEIELSLINQLTPLEEFIKSCIDNNQYVYINCDYFYVPYSNFYGKVNRRSQLLITGYDLEKNEFTLMDYFNAQYTAVTISIPALVHAAKQGIYGQALNRSKIVVIELNQVEHYEFNFSLASKLLRDYLYARNSYERMPLFTKPREQASYGIDVYTDLQQFLDRIEQQSTAHSSLPFHILYEHKKCMRLLFDYLSKTGRIKPSTALADEFSLLIDKTLVLRNLYLKLEISEDLLLIGKMKQCVETIKALEISALEKLIGLMDEAGSVDLKQDTLDEASSVHS</sequence>
<accession>A0A1B2DR59</accession>
<organism evidence="1">
    <name type="scientific">Paenibacillus sp. BIHB 4019</name>
    <dbReference type="NCBI Taxonomy" id="1870819"/>
    <lineage>
        <taxon>Bacteria</taxon>
        <taxon>Bacillati</taxon>
        <taxon>Bacillota</taxon>
        <taxon>Bacilli</taxon>
        <taxon>Bacillales</taxon>
        <taxon>Paenibacillaceae</taxon>
        <taxon>Paenibacillus</taxon>
    </lineage>
</organism>
<evidence type="ECO:0008006" key="2">
    <source>
        <dbReference type="Google" id="ProtNLM"/>
    </source>
</evidence>